<dbReference type="SUPFAM" id="SSF88946">
    <property type="entry name" value="Sigma2 domain of RNA polymerase sigma factors"/>
    <property type="match status" value="1"/>
</dbReference>
<comment type="similarity">
    <text evidence="1">Belongs to the sigma-70 factor family. ECF subfamily.</text>
</comment>
<reference evidence="9" key="1">
    <citation type="submission" date="2015-11" db="EMBL/GenBank/DDBJ databases">
        <authorList>
            <person name="Varghese N."/>
        </authorList>
    </citation>
    <scope>NUCLEOTIDE SEQUENCE [LARGE SCALE GENOMIC DNA]</scope>
</reference>
<dbReference type="InterPro" id="IPR014284">
    <property type="entry name" value="RNA_pol_sigma-70_dom"/>
</dbReference>
<keyword evidence="9" id="KW-1185">Reference proteome</keyword>
<protein>
    <submittedName>
        <fullName evidence="8">RNA polymerase sigma-70 factor, ECF subfamily</fullName>
    </submittedName>
</protein>
<dbReference type="Gene3D" id="1.10.1740.10">
    <property type="match status" value="1"/>
</dbReference>
<evidence type="ECO:0000256" key="2">
    <source>
        <dbReference type="ARBA" id="ARBA00023015"/>
    </source>
</evidence>
<proteinExistence type="inferred from homology"/>
<feature type="domain" description="RNA polymerase sigma factor 70 region 4 type 2" evidence="7">
    <location>
        <begin position="118"/>
        <end position="169"/>
    </location>
</feature>
<dbReference type="InterPro" id="IPR036388">
    <property type="entry name" value="WH-like_DNA-bd_sf"/>
</dbReference>
<dbReference type="InterPro" id="IPR007627">
    <property type="entry name" value="RNA_pol_sigma70_r2"/>
</dbReference>
<keyword evidence="3" id="KW-0731">Sigma factor</keyword>
<dbReference type="NCBIfam" id="TIGR02937">
    <property type="entry name" value="sigma70-ECF"/>
    <property type="match status" value="1"/>
</dbReference>
<dbReference type="Pfam" id="PF08281">
    <property type="entry name" value="Sigma70_r4_2"/>
    <property type="match status" value="1"/>
</dbReference>
<dbReference type="PANTHER" id="PTHR43133:SF8">
    <property type="entry name" value="RNA POLYMERASE SIGMA FACTOR HI_1459-RELATED"/>
    <property type="match status" value="1"/>
</dbReference>
<dbReference type="InterPro" id="IPR039425">
    <property type="entry name" value="RNA_pol_sigma-70-like"/>
</dbReference>
<dbReference type="InterPro" id="IPR013324">
    <property type="entry name" value="RNA_pol_sigma_r3/r4-like"/>
</dbReference>
<evidence type="ECO:0000256" key="3">
    <source>
        <dbReference type="ARBA" id="ARBA00023082"/>
    </source>
</evidence>
<dbReference type="InterPro" id="IPR013249">
    <property type="entry name" value="RNA_pol_sigma70_r4_t2"/>
</dbReference>
<dbReference type="Proteomes" id="UP000320623">
    <property type="component" value="Unassembled WGS sequence"/>
</dbReference>
<organism evidence="8 9">
    <name type="scientific">Candidatus Thermokryptus mobilis</name>
    <dbReference type="NCBI Taxonomy" id="1643428"/>
    <lineage>
        <taxon>Bacteria</taxon>
        <taxon>Pseudomonadati</taxon>
        <taxon>Candidatus Kryptoniota</taxon>
        <taxon>Candidatus Thermokryptus</taxon>
    </lineage>
</organism>
<gene>
    <name evidence="8" type="ORF">JGI1_00698</name>
</gene>
<evidence type="ECO:0000313" key="9">
    <source>
        <dbReference type="Proteomes" id="UP000320623"/>
    </source>
</evidence>
<dbReference type="AlphaFoldDB" id="A0A0S4MWD5"/>
<dbReference type="GO" id="GO:0016987">
    <property type="term" value="F:sigma factor activity"/>
    <property type="evidence" value="ECO:0007669"/>
    <property type="project" value="UniProtKB-KW"/>
</dbReference>
<dbReference type="SUPFAM" id="SSF88659">
    <property type="entry name" value="Sigma3 and sigma4 domains of RNA polymerase sigma factors"/>
    <property type="match status" value="1"/>
</dbReference>
<dbReference type="PANTHER" id="PTHR43133">
    <property type="entry name" value="RNA POLYMERASE ECF-TYPE SIGMA FACTO"/>
    <property type="match status" value="1"/>
</dbReference>
<keyword evidence="5" id="KW-0804">Transcription</keyword>
<keyword evidence="4" id="KW-0238">DNA-binding</keyword>
<sequence>MEGTNDREIIERIRNGDESAFEEIYERLKLPLYKFCLRMISDEETAFDIVHDVFLKFYERLNTIDQISSVSSLLFKIARNKCLNYLRDKKEKVKIEETEIISEDNLERKIDLNENTKRLQRILNLLDEDYREILILREWNNLSYNEIAEITGLTVPAVKSKLFKARKKLVEIFKKYYGDDIK</sequence>
<name>A0A0S4MWD5_9BACT</name>
<dbReference type="GO" id="GO:0006352">
    <property type="term" value="P:DNA-templated transcription initiation"/>
    <property type="evidence" value="ECO:0007669"/>
    <property type="project" value="InterPro"/>
</dbReference>
<evidence type="ECO:0000259" key="7">
    <source>
        <dbReference type="Pfam" id="PF08281"/>
    </source>
</evidence>
<evidence type="ECO:0000256" key="1">
    <source>
        <dbReference type="ARBA" id="ARBA00010641"/>
    </source>
</evidence>
<keyword evidence="2" id="KW-0805">Transcription regulation</keyword>
<dbReference type="EMBL" id="FAOO01000004">
    <property type="protein sequence ID" value="CUU03292.1"/>
    <property type="molecule type" value="Genomic_DNA"/>
</dbReference>
<dbReference type="CDD" id="cd06171">
    <property type="entry name" value="Sigma70_r4"/>
    <property type="match status" value="1"/>
</dbReference>
<dbReference type="GO" id="GO:0003677">
    <property type="term" value="F:DNA binding"/>
    <property type="evidence" value="ECO:0007669"/>
    <property type="project" value="UniProtKB-KW"/>
</dbReference>
<evidence type="ECO:0000259" key="6">
    <source>
        <dbReference type="Pfam" id="PF04542"/>
    </source>
</evidence>
<evidence type="ECO:0000256" key="5">
    <source>
        <dbReference type="ARBA" id="ARBA00023163"/>
    </source>
</evidence>
<evidence type="ECO:0000256" key="4">
    <source>
        <dbReference type="ARBA" id="ARBA00023125"/>
    </source>
</evidence>
<dbReference type="STRING" id="1643428.GCA_001442855_00678"/>
<dbReference type="Gene3D" id="1.10.10.10">
    <property type="entry name" value="Winged helix-like DNA-binding domain superfamily/Winged helix DNA-binding domain"/>
    <property type="match status" value="1"/>
</dbReference>
<feature type="domain" description="RNA polymerase sigma-70 region 2" evidence="6">
    <location>
        <begin position="24"/>
        <end position="90"/>
    </location>
</feature>
<evidence type="ECO:0000313" key="8">
    <source>
        <dbReference type="EMBL" id="CUU03292.1"/>
    </source>
</evidence>
<accession>A0A0S4MWD5</accession>
<dbReference type="Pfam" id="PF04542">
    <property type="entry name" value="Sigma70_r2"/>
    <property type="match status" value="1"/>
</dbReference>
<dbReference type="InterPro" id="IPR013325">
    <property type="entry name" value="RNA_pol_sigma_r2"/>
</dbReference>